<protein>
    <recommendedName>
        <fullName evidence="5">RNase H type-1 domain-containing protein</fullName>
    </recommendedName>
</protein>
<reference evidence="3 4" key="1">
    <citation type="submission" date="2017-09" db="EMBL/GenBank/DDBJ databases">
        <authorList>
            <consortium name="International Durum Wheat Genome Sequencing Consortium (IDWGSC)"/>
            <person name="Milanesi L."/>
        </authorList>
    </citation>
    <scope>NUCLEOTIDE SEQUENCE [LARGE SCALE GENOMIC DNA]</scope>
    <source>
        <strain evidence="4">cv. Svevo</strain>
    </source>
</reference>
<evidence type="ECO:0000259" key="1">
    <source>
        <dbReference type="Pfam" id="PF13456"/>
    </source>
</evidence>
<dbReference type="PANTHER" id="PTHR33116">
    <property type="entry name" value="REVERSE TRANSCRIPTASE ZINC-BINDING DOMAIN-CONTAINING PROTEIN-RELATED-RELATED"/>
    <property type="match status" value="1"/>
</dbReference>
<dbReference type="Gramene" id="TRITD2Av1G173900.1">
    <property type="protein sequence ID" value="TRITD2Av1G173900.1"/>
    <property type="gene ID" value="TRITD2Av1G173900"/>
</dbReference>
<evidence type="ECO:0008006" key="5">
    <source>
        <dbReference type="Google" id="ProtNLM"/>
    </source>
</evidence>
<dbReference type="SUPFAM" id="SSF53098">
    <property type="entry name" value="Ribonuclease H-like"/>
    <property type="match status" value="1"/>
</dbReference>
<keyword evidence="4" id="KW-1185">Reference proteome</keyword>
<dbReference type="InterPro" id="IPR012337">
    <property type="entry name" value="RNaseH-like_sf"/>
</dbReference>
<dbReference type="EMBL" id="LT934113">
    <property type="protein sequence ID" value="VAH31913.1"/>
    <property type="molecule type" value="Genomic_DNA"/>
</dbReference>
<feature type="domain" description="RNase H type-1" evidence="1">
    <location>
        <begin position="478"/>
        <end position="599"/>
    </location>
</feature>
<organism evidence="3 4">
    <name type="scientific">Triticum turgidum subsp. durum</name>
    <name type="common">Durum wheat</name>
    <name type="synonym">Triticum durum</name>
    <dbReference type="NCBI Taxonomy" id="4567"/>
    <lineage>
        <taxon>Eukaryota</taxon>
        <taxon>Viridiplantae</taxon>
        <taxon>Streptophyta</taxon>
        <taxon>Embryophyta</taxon>
        <taxon>Tracheophyta</taxon>
        <taxon>Spermatophyta</taxon>
        <taxon>Magnoliopsida</taxon>
        <taxon>Liliopsida</taxon>
        <taxon>Poales</taxon>
        <taxon>Poaceae</taxon>
        <taxon>BOP clade</taxon>
        <taxon>Pooideae</taxon>
        <taxon>Triticodae</taxon>
        <taxon>Triticeae</taxon>
        <taxon>Triticinae</taxon>
        <taxon>Triticum</taxon>
    </lineage>
</organism>
<name>A0A9R1NVM5_TRITD</name>
<dbReference type="GO" id="GO:0004523">
    <property type="term" value="F:RNA-DNA hybrid ribonuclease activity"/>
    <property type="evidence" value="ECO:0007669"/>
    <property type="project" value="InterPro"/>
</dbReference>
<dbReference type="InterPro" id="IPR026960">
    <property type="entry name" value="RVT-Znf"/>
</dbReference>
<dbReference type="InterPro" id="IPR044730">
    <property type="entry name" value="RNase_H-like_dom_plant"/>
</dbReference>
<gene>
    <name evidence="3" type="ORF">TRITD_2Av1G173900</name>
</gene>
<proteinExistence type="predicted"/>
<dbReference type="PANTHER" id="PTHR33116:SF86">
    <property type="entry name" value="REVERSE TRANSCRIPTASE DOMAIN-CONTAINING PROTEIN"/>
    <property type="match status" value="1"/>
</dbReference>
<evidence type="ECO:0000313" key="4">
    <source>
        <dbReference type="Proteomes" id="UP000324705"/>
    </source>
</evidence>
<accession>A0A9R1NVM5</accession>
<evidence type="ECO:0000259" key="2">
    <source>
        <dbReference type="Pfam" id="PF13966"/>
    </source>
</evidence>
<dbReference type="Pfam" id="PF13456">
    <property type="entry name" value="RVT_3"/>
    <property type="match status" value="1"/>
</dbReference>
<evidence type="ECO:0000313" key="3">
    <source>
        <dbReference type="EMBL" id="VAH31913.1"/>
    </source>
</evidence>
<feature type="domain" description="Reverse transcriptase zinc-binding" evidence="2">
    <location>
        <begin position="302"/>
        <end position="367"/>
    </location>
</feature>
<dbReference type="CDD" id="cd06222">
    <property type="entry name" value="RNase_H_like"/>
    <property type="match status" value="1"/>
</dbReference>
<sequence>MTEALTDKYLGLPAIVGADKSDNFQFLIDRVLKRLLGWKEKNLSTGGKEVLLKAIAQAIPSYAMSVFKISKQICKGITDGMSQYWWGDDADQRRMHWLAWWKMCIPKKFGGMGFRDIHCFNLALLAKQAWRLIENPDSLCATMLRARYFPSGDLLNTELKKGSSFTWQSIWAGISTLKRGHIWRVGDGTNIDIWKDEWIPNSASRKVITRRGQNIFSRVSDLIDPITNHWDVDLVTQTFWQVDVQRILAIPLSSSGMQDFVAWNLTRTNIFSVRSAYYAEWEGQYGQRLNRGYQAFGIKPHPIWDKIRGLKVPAKVKIFLWRVMHNTIPCRVALANRHIKVSGQCPVCEIGAEDIKHLLFKCSRAKHVQQALGIDDLIEKFCLAHHPGESILEELLYSSPGQSMILRQAPLAELVAVACWYLWWKRRQISRNIQVQSPERSAIAIKVLSSNFRSATVPNARVRKERWAPPTGDRVKINVDASFDPDFLRGTTGAVIRDKKGKFIAACNARLDMVQDVLSAEALALKHGLFLAKSMGCNRVVVSSDNSELIEIMKNERPPTGIAAAIYHDCFSMESDFVRVKYEHANRETNSVTHELAQLAKFQTSRVWMDDPPSSIVPLMVNDVTLLSLNKEVFFEVKKK</sequence>
<dbReference type="OMA" id="THIMSAN"/>
<dbReference type="AlphaFoldDB" id="A0A9R1NVM5"/>
<dbReference type="InterPro" id="IPR036397">
    <property type="entry name" value="RNaseH_sf"/>
</dbReference>
<dbReference type="GO" id="GO:0003676">
    <property type="term" value="F:nucleic acid binding"/>
    <property type="evidence" value="ECO:0007669"/>
    <property type="project" value="InterPro"/>
</dbReference>
<dbReference type="Pfam" id="PF13966">
    <property type="entry name" value="zf-RVT"/>
    <property type="match status" value="1"/>
</dbReference>
<dbReference type="InterPro" id="IPR002156">
    <property type="entry name" value="RNaseH_domain"/>
</dbReference>
<dbReference type="Gene3D" id="3.30.420.10">
    <property type="entry name" value="Ribonuclease H-like superfamily/Ribonuclease H"/>
    <property type="match status" value="1"/>
</dbReference>
<dbReference type="Proteomes" id="UP000324705">
    <property type="component" value="Chromosome 2A"/>
</dbReference>